<evidence type="ECO:0000313" key="2">
    <source>
        <dbReference type="EMBL" id="GAO20137.1"/>
    </source>
</evidence>
<feature type="region of interest" description="Disordered" evidence="1">
    <location>
        <begin position="45"/>
        <end position="104"/>
    </location>
</feature>
<evidence type="ECO:0000313" key="3">
    <source>
        <dbReference type="EMBL" id="QUC21966.1"/>
    </source>
</evidence>
<dbReference type="AlphaFoldDB" id="A0A063C1Y7"/>
<reference evidence="3" key="3">
    <citation type="submission" date="2020-03" db="EMBL/GenBank/DDBJ databases">
        <title>A mixture of massive structural variations and highly conserved coding sequences in Ustilaginoidea virens genome.</title>
        <authorList>
            <person name="Zhang K."/>
            <person name="Zhao Z."/>
            <person name="Zhang Z."/>
            <person name="Li Y."/>
            <person name="Hsiang T."/>
            <person name="Sun W."/>
        </authorList>
    </citation>
    <scope>NUCLEOTIDE SEQUENCE</scope>
    <source>
        <strain evidence="3">UV-8b</strain>
    </source>
</reference>
<dbReference type="RefSeq" id="XP_042999639.1">
    <property type="nucleotide sequence ID" value="XM_043143704.1"/>
</dbReference>
<reference evidence="5" key="2">
    <citation type="journal article" date="2016" name="Genome Announc.">
        <title>Genome sequence of Ustilaginoidea virens IPU010, a rice pathogenic fungus causing false smut.</title>
        <authorList>
            <person name="Kumagai T."/>
            <person name="Ishii T."/>
            <person name="Terai G."/>
            <person name="Umemura M."/>
            <person name="Machida M."/>
            <person name="Asai K."/>
        </authorList>
    </citation>
    <scope>NUCLEOTIDE SEQUENCE [LARGE SCALE GENOMIC DNA]</scope>
    <source>
        <strain evidence="5">IPU010</strain>
    </source>
</reference>
<dbReference type="HOGENOM" id="CLU_1778861_0_0_1"/>
<evidence type="ECO:0000313" key="4">
    <source>
        <dbReference type="Proteomes" id="UP000027002"/>
    </source>
</evidence>
<dbReference type="Proteomes" id="UP000054053">
    <property type="component" value="Unassembled WGS sequence"/>
</dbReference>
<dbReference type="EMBL" id="CP072757">
    <property type="protein sequence ID" value="QUC21966.1"/>
    <property type="molecule type" value="Genomic_DNA"/>
</dbReference>
<dbReference type="GeneID" id="66066984"/>
<name>A0A063C1Y7_USTVR</name>
<dbReference type="EMBL" id="BBTG02000009">
    <property type="protein sequence ID" value="GAO20137.1"/>
    <property type="molecule type" value="Genomic_DNA"/>
</dbReference>
<evidence type="ECO:0000313" key="5">
    <source>
        <dbReference type="Proteomes" id="UP000054053"/>
    </source>
</evidence>
<gene>
    <name evidence="3" type="ORF">UV8b_06207</name>
    <name evidence="2" type="ORF">UVI_02023520</name>
</gene>
<sequence length="146" mass="16149">MAPARVVRGPKEPDCIAPMGMDLFHLDVTGVYFYSSRVDLAAALPKQEAAGGGKNEEEEDWKKTTKKKKGRQVKFNVAIPTASRPLAHARQKEAEAEAEAEAAPARIVQGPHDVLCWAANIRRRFQTFQPVRAHRDNQQPPLSLPA</sequence>
<proteinExistence type="predicted"/>
<dbReference type="Proteomes" id="UP000027002">
    <property type="component" value="Chromosome 5"/>
</dbReference>
<reference evidence="2" key="1">
    <citation type="journal article" date="2016" name="Genome Announc.">
        <title>Genome Sequence of Ustilaginoidea virens IPU010, a Rice Pathogenic Fungus Causing False Smut.</title>
        <authorList>
            <person name="Kumagai T."/>
            <person name="Ishii T."/>
            <person name="Terai G."/>
            <person name="Umemura M."/>
            <person name="Machida M."/>
            <person name="Asai K."/>
        </authorList>
    </citation>
    <scope>NUCLEOTIDE SEQUENCE [LARGE SCALE GENOMIC DNA]</scope>
    <source>
        <strain evidence="2">IPU010</strain>
    </source>
</reference>
<accession>A0A063C1Y7</accession>
<organism evidence="2 5">
    <name type="scientific">Ustilaginoidea virens</name>
    <name type="common">Rice false smut fungus</name>
    <name type="synonym">Villosiclava virens</name>
    <dbReference type="NCBI Taxonomy" id="1159556"/>
    <lineage>
        <taxon>Eukaryota</taxon>
        <taxon>Fungi</taxon>
        <taxon>Dikarya</taxon>
        <taxon>Ascomycota</taxon>
        <taxon>Pezizomycotina</taxon>
        <taxon>Sordariomycetes</taxon>
        <taxon>Hypocreomycetidae</taxon>
        <taxon>Hypocreales</taxon>
        <taxon>Clavicipitaceae</taxon>
        <taxon>Ustilaginoidea</taxon>
    </lineage>
</organism>
<keyword evidence="4" id="KW-1185">Reference proteome</keyword>
<protein>
    <submittedName>
        <fullName evidence="2">Uncharacterized protein</fullName>
    </submittedName>
</protein>
<evidence type="ECO:0000256" key="1">
    <source>
        <dbReference type="SAM" id="MobiDB-lite"/>
    </source>
</evidence>
<dbReference type="KEGG" id="uvi:66066984"/>